<keyword evidence="1" id="KW-0175">Coiled coil</keyword>
<feature type="domain" description="Sporulation stage II protein D amidase enhancer LytB N-terminal" evidence="2">
    <location>
        <begin position="306"/>
        <end position="379"/>
    </location>
</feature>
<dbReference type="Proteomes" id="UP000230802">
    <property type="component" value="Unassembled WGS sequence"/>
</dbReference>
<feature type="coiled-coil region" evidence="1">
    <location>
        <begin position="146"/>
        <end position="183"/>
    </location>
</feature>
<evidence type="ECO:0000259" key="2">
    <source>
        <dbReference type="Pfam" id="PF08486"/>
    </source>
</evidence>
<evidence type="ECO:0000313" key="3">
    <source>
        <dbReference type="EMBL" id="PIP64165.1"/>
    </source>
</evidence>
<dbReference type="InterPro" id="IPR013693">
    <property type="entry name" value="SpoIID/LytB_N"/>
</dbReference>
<dbReference type="Pfam" id="PF08486">
    <property type="entry name" value="SpoIID"/>
    <property type="match status" value="1"/>
</dbReference>
<name>A0A2H0C2L7_9BACT</name>
<proteinExistence type="predicted"/>
<dbReference type="Gene3D" id="6.10.250.3150">
    <property type="match status" value="1"/>
</dbReference>
<reference evidence="3 4" key="1">
    <citation type="submission" date="2017-09" db="EMBL/GenBank/DDBJ databases">
        <title>Depth-based differentiation of microbial function through sediment-hosted aquifers and enrichment of novel symbionts in the deep terrestrial subsurface.</title>
        <authorList>
            <person name="Probst A.J."/>
            <person name="Ladd B."/>
            <person name="Jarett J.K."/>
            <person name="Geller-Mcgrath D.E."/>
            <person name="Sieber C.M."/>
            <person name="Emerson J.B."/>
            <person name="Anantharaman K."/>
            <person name="Thomas B.C."/>
            <person name="Malmstrom R."/>
            <person name="Stieglmeier M."/>
            <person name="Klingl A."/>
            <person name="Woyke T."/>
            <person name="Ryan C.M."/>
            <person name="Banfield J.F."/>
        </authorList>
    </citation>
    <scope>NUCLEOTIDE SEQUENCE [LARGE SCALE GENOMIC DNA]</scope>
    <source>
        <strain evidence="3">CG22_combo_CG10-13_8_21_14_all_33_16</strain>
    </source>
</reference>
<protein>
    <recommendedName>
        <fullName evidence="2">Sporulation stage II protein D amidase enhancer LytB N-terminal domain-containing protein</fullName>
    </recommendedName>
</protein>
<gene>
    <name evidence="3" type="ORF">COW96_04035</name>
</gene>
<sequence length="586" mass="65740">MLKKAGLILLVIILLITTTVVWADENLLKEIESQLVDLKKQSESLSKNINTRQQEVAKLNQELDAIKTKTNQLAEEIVKKEKQVNLGEKTLGYQRILLNERARSYYKNSNKNALTLLSFITADNLSQSMENVFYQKTVVDEDRKTIIQIVLYIKNLEERKKQLENEKIRLNILQKEVDRQSQVVKAELTKDQQSHQVIQQQIASLTGRQQQILAQKLAGLNIPQSAGSGMGGCVDDREKDPGFGSRFAFFTFGIPHRVGMNQWGAYGRARSGQDYKEILNAYYNNVRIECRNFPDNKLNVQGYGGVNIHEYLKGLGEMPEGWGNDGAYQALKAQVVAAASFAFAYTNGGSGEICTTQSCQVYLGHNKGGRWEDAVNEVKNNCGDGIEVMVSNDTNEVIKAWYASTFGGYTWTSGEIWSSNKPWTKHSQDLKEVVGSLNELRDSDKSYDKASPYYYCDWGSRPEYNKTAWLKPEELADIANALALAKRDNGIISHLSQPDKPNPDGTDTWDQEKVKSEIRSRGGSPINFVSDVGIDWDSGAGKTTTVRISGDGGSFSFDGREFKDFFNLRAPANIQIVGLLYNVEKR</sequence>
<dbReference type="AlphaFoldDB" id="A0A2H0C2L7"/>
<feature type="coiled-coil region" evidence="1">
    <location>
        <begin position="28"/>
        <end position="83"/>
    </location>
</feature>
<accession>A0A2H0C2L7</accession>
<comment type="caution">
    <text evidence="3">The sequence shown here is derived from an EMBL/GenBank/DDBJ whole genome shotgun (WGS) entry which is preliminary data.</text>
</comment>
<evidence type="ECO:0000256" key="1">
    <source>
        <dbReference type="SAM" id="Coils"/>
    </source>
</evidence>
<organism evidence="3 4">
    <name type="scientific">Candidatus Roizmanbacteria bacterium CG22_combo_CG10-13_8_21_14_all_33_16</name>
    <dbReference type="NCBI Taxonomy" id="1974859"/>
    <lineage>
        <taxon>Bacteria</taxon>
        <taxon>Candidatus Roizmaniibacteriota</taxon>
    </lineage>
</organism>
<evidence type="ECO:0000313" key="4">
    <source>
        <dbReference type="Proteomes" id="UP000230802"/>
    </source>
</evidence>
<dbReference type="EMBL" id="PCTD01000178">
    <property type="protein sequence ID" value="PIP64165.1"/>
    <property type="molecule type" value="Genomic_DNA"/>
</dbReference>